<organism evidence="2 3">
    <name type="scientific">Brucella tritici</name>
    <dbReference type="NCBI Taxonomy" id="94626"/>
    <lineage>
        <taxon>Bacteria</taxon>
        <taxon>Pseudomonadati</taxon>
        <taxon>Pseudomonadota</taxon>
        <taxon>Alphaproteobacteria</taxon>
        <taxon>Hyphomicrobiales</taxon>
        <taxon>Brucellaceae</taxon>
        <taxon>Brucella/Ochrobactrum group</taxon>
        <taxon>Brucella</taxon>
    </lineage>
</organism>
<protein>
    <submittedName>
        <fullName evidence="2">Winged helix-turn-helix domain-containing protein</fullName>
    </submittedName>
</protein>
<gene>
    <name evidence="2" type="ORF">F9K91_14850</name>
</gene>
<dbReference type="AlphaFoldDB" id="A0A833CL51"/>
<evidence type="ECO:0000313" key="2">
    <source>
        <dbReference type="EMBL" id="KAB2664179.1"/>
    </source>
</evidence>
<accession>A0A833CL51</accession>
<dbReference type="Proteomes" id="UP000430843">
    <property type="component" value="Unassembled WGS sequence"/>
</dbReference>
<feature type="compositionally biased region" description="Basic residues" evidence="1">
    <location>
        <begin position="79"/>
        <end position="88"/>
    </location>
</feature>
<evidence type="ECO:0000256" key="1">
    <source>
        <dbReference type="SAM" id="MobiDB-lite"/>
    </source>
</evidence>
<keyword evidence="3" id="KW-1185">Reference proteome</keyword>
<sequence>MVEKLFMTDGEIAKMLGLPHKHCQPALRALEKEGLPLPEPLFENRRYWPAVRAFFDRRYGLLDPLSPPPALDGEEKWASKTKSRLKRD</sequence>
<comment type="caution">
    <text evidence="2">The sequence shown here is derived from an EMBL/GenBank/DDBJ whole genome shotgun (WGS) entry which is preliminary data.</text>
</comment>
<proteinExistence type="predicted"/>
<feature type="region of interest" description="Disordered" evidence="1">
    <location>
        <begin position="65"/>
        <end position="88"/>
    </location>
</feature>
<evidence type="ECO:0000313" key="3">
    <source>
        <dbReference type="Proteomes" id="UP000430843"/>
    </source>
</evidence>
<dbReference type="EMBL" id="WBWA01000014">
    <property type="protein sequence ID" value="KAB2664179.1"/>
    <property type="molecule type" value="Genomic_DNA"/>
</dbReference>
<name>A0A833CL51_9HYPH</name>
<reference evidence="2 3" key="1">
    <citation type="submission" date="2019-09" db="EMBL/GenBank/DDBJ databases">
        <title>Taxonomic organization of the family Brucellaceae based on a phylogenomic approach.</title>
        <authorList>
            <person name="Leclercq S."/>
            <person name="Cloeckaert A."/>
            <person name="Zygmunt M.S."/>
        </authorList>
    </citation>
    <scope>NUCLEOTIDE SEQUENCE [LARGE SCALE GENOMIC DNA]</scope>
    <source>
        <strain evidence="2 3">LMG 18957</strain>
    </source>
</reference>